<accession>A0A0G1HYC9</accession>
<comment type="similarity">
    <text evidence="1">Belongs to the bacterial ribosomal protein bS21 family.</text>
</comment>
<dbReference type="AlphaFoldDB" id="A0A0G1HYC9"/>
<comment type="caution">
    <text evidence="6">The sequence shown here is derived from an EMBL/GenBank/DDBJ whole genome shotgun (WGS) entry which is preliminary data.</text>
</comment>
<keyword evidence="3" id="KW-0687">Ribonucleoprotein</keyword>
<dbReference type="Gene3D" id="1.20.5.1150">
    <property type="entry name" value="Ribosomal protein S8"/>
    <property type="match status" value="1"/>
</dbReference>
<evidence type="ECO:0000256" key="3">
    <source>
        <dbReference type="ARBA" id="ARBA00023274"/>
    </source>
</evidence>
<evidence type="ECO:0000313" key="6">
    <source>
        <dbReference type="EMBL" id="KKT52146.1"/>
    </source>
</evidence>
<reference evidence="6 7" key="1">
    <citation type="journal article" date="2015" name="Nature">
        <title>rRNA introns, odd ribosomes, and small enigmatic genomes across a large radiation of phyla.</title>
        <authorList>
            <person name="Brown C.T."/>
            <person name="Hug L.A."/>
            <person name="Thomas B.C."/>
            <person name="Sharon I."/>
            <person name="Castelle C.J."/>
            <person name="Singh A."/>
            <person name="Wilkins M.J."/>
            <person name="Williams K.H."/>
            <person name="Banfield J.F."/>
        </authorList>
    </citation>
    <scope>NUCLEOTIDE SEQUENCE [LARGE SCALE GENOMIC DNA]</scope>
</reference>
<dbReference type="EMBL" id="LCIJ01000021">
    <property type="protein sequence ID" value="KKT52146.1"/>
    <property type="molecule type" value="Genomic_DNA"/>
</dbReference>
<dbReference type="GO" id="GO:1990904">
    <property type="term" value="C:ribonucleoprotein complex"/>
    <property type="evidence" value="ECO:0007669"/>
    <property type="project" value="UniProtKB-KW"/>
</dbReference>
<organism evidence="6 7">
    <name type="scientific">candidate division Kazan bacterium GW2011_GWA1_44_22</name>
    <dbReference type="NCBI Taxonomy" id="1620410"/>
    <lineage>
        <taxon>Bacteria</taxon>
        <taxon>Bacteria division Kazan-3B-28</taxon>
    </lineage>
</organism>
<evidence type="ECO:0000313" key="7">
    <source>
        <dbReference type="Proteomes" id="UP000034752"/>
    </source>
</evidence>
<dbReference type="Proteomes" id="UP000034752">
    <property type="component" value="Unassembled WGS sequence"/>
</dbReference>
<dbReference type="GO" id="GO:0003735">
    <property type="term" value="F:structural constituent of ribosome"/>
    <property type="evidence" value="ECO:0007669"/>
    <property type="project" value="InterPro"/>
</dbReference>
<evidence type="ECO:0000256" key="1">
    <source>
        <dbReference type="ARBA" id="ARBA00006640"/>
    </source>
</evidence>
<evidence type="ECO:0000256" key="5">
    <source>
        <dbReference type="SAM" id="MobiDB-lite"/>
    </source>
</evidence>
<dbReference type="Pfam" id="PF01165">
    <property type="entry name" value="Ribosomal_S21"/>
    <property type="match status" value="1"/>
</dbReference>
<feature type="compositionally biased region" description="Basic and acidic residues" evidence="5">
    <location>
        <begin position="53"/>
        <end position="67"/>
    </location>
</feature>
<evidence type="ECO:0000256" key="2">
    <source>
        <dbReference type="ARBA" id="ARBA00022980"/>
    </source>
</evidence>
<dbReference type="InterPro" id="IPR001911">
    <property type="entry name" value="Ribosomal_bS21"/>
</dbReference>
<feature type="region of interest" description="Disordered" evidence="5">
    <location>
        <begin position="36"/>
        <end position="67"/>
    </location>
</feature>
<dbReference type="GO" id="GO:0005840">
    <property type="term" value="C:ribosome"/>
    <property type="evidence" value="ECO:0007669"/>
    <property type="project" value="UniProtKB-KW"/>
</dbReference>
<evidence type="ECO:0000256" key="4">
    <source>
        <dbReference type="ARBA" id="ARBA00035135"/>
    </source>
</evidence>
<protein>
    <recommendedName>
        <fullName evidence="4">Small ribosomal subunit protein bS21</fullName>
    </recommendedName>
</protein>
<dbReference type="NCBIfam" id="TIGR00030">
    <property type="entry name" value="S21p"/>
    <property type="match status" value="1"/>
</dbReference>
<name>A0A0G1HYC9_UNCK3</name>
<gene>
    <name evidence="6" type="ORF">VE96_C0021G0005</name>
</gene>
<dbReference type="GO" id="GO:0006412">
    <property type="term" value="P:translation"/>
    <property type="evidence" value="ECO:0007669"/>
    <property type="project" value="InterPro"/>
</dbReference>
<proteinExistence type="inferred from homology"/>
<sequence length="67" mass="8256">MSSYVKRKEKESFEAMMRRFNRMVLMSKSMSESKERRFFTKPVTKTSRRQSALRKERINVQKQKELY</sequence>
<keyword evidence="2 6" id="KW-0689">Ribosomal protein</keyword>
<dbReference type="InterPro" id="IPR038380">
    <property type="entry name" value="Ribosomal_bS21_sf"/>
</dbReference>